<gene>
    <name evidence="1" type="ORF">DCCM_0389</name>
</gene>
<reference evidence="2" key="1">
    <citation type="submission" date="2018-02" db="EMBL/GenBank/DDBJ databases">
        <title>Genome sequence of Desulfocucumis palustris strain NAW-5.</title>
        <authorList>
            <person name="Watanabe M."/>
            <person name="Kojima H."/>
            <person name="Fukui M."/>
        </authorList>
    </citation>
    <scope>NUCLEOTIDE SEQUENCE [LARGE SCALE GENOMIC DNA]</scope>
    <source>
        <strain evidence="2">NAW-5</strain>
    </source>
</reference>
<keyword evidence="2" id="KW-1185">Reference proteome</keyword>
<protein>
    <submittedName>
        <fullName evidence="1">Uncharacterized protein</fullName>
    </submittedName>
</protein>
<proteinExistence type="predicted"/>
<name>A0A2L2X7X1_9FIRM</name>
<dbReference type="EMBL" id="BFAV01000019">
    <property type="protein sequence ID" value="GBF32198.1"/>
    <property type="molecule type" value="Genomic_DNA"/>
</dbReference>
<accession>A0A2L2X7X1</accession>
<organism evidence="1 2">
    <name type="scientific">Desulfocucumis palustris</name>
    <dbReference type="NCBI Taxonomy" id="1898651"/>
    <lineage>
        <taxon>Bacteria</taxon>
        <taxon>Bacillati</taxon>
        <taxon>Bacillota</taxon>
        <taxon>Clostridia</taxon>
        <taxon>Eubacteriales</taxon>
        <taxon>Desulfocucumaceae</taxon>
        <taxon>Desulfocucumis</taxon>
    </lineage>
</organism>
<evidence type="ECO:0000313" key="1">
    <source>
        <dbReference type="EMBL" id="GBF32198.1"/>
    </source>
</evidence>
<dbReference type="AlphaFoldDB" id="A0A2L2X7X1"/>
<comment type="caution">
    <text evidence="1">The sequence shown here is derived from an EMBL/GenBank/DDBJ whole genome shotgun (WGS) entry which is preliminary data.</text>
</comment>
<dbReference type="OrthoDB" id="2469382at2"/>
<dbReference type="RefSeq" id="WP_104370765.1">
    <property type="nucleotide sequence ID" value="NZ_BFAV01000019.1"/>
</dbReference>
<dbReference type="Proteomes" id="UP000239549">
    <property type="component" value="Unassembled WGS sequence"/>
</dbReference>
<evidence type="ECO:0000313" key="2">
    <source>
        <dbReference type="Proteomes" id="UP000239549"/>
    </source>
</evidence>
<sequence>MPWVDKAIDEPMLAENIFKTMEGAGWKFIGDFYRVALCNKPSPNGGNAARKCGEASRSGGAGVTETWYEIGHVPGTVEVHYDMAAIPDGLEVFYKGRLLTGTGGPVSGSGILSFNYNPSLSSSCRAEEPDTEVMIRVTGPDNTGWSYQVLCHGLLGPADPGYPDDPDYPEEQGRIPEETLRSWKEDFRAGDFTEAVGFSCARHYIIEDKKKRRYGMAYAVRAQVSRATLVELGIYNWRALEFILPARRKAANLRWISLGQQFLNQYVKMAGCPVWHFYSLEDYYGPRIEIDLTREEPYSRDEILLTGMKQVGGGLPELSKFYPRDPLATKEFRLTDHLVRTGSDLLRTALDLENFSDFKSVNSGVYGKTLLYFDLARQSPIIPVRLRDTSINSLFNEDFDVSQQLTNWWEDSKVAVAGYYDDKSVFLTLRADESPYFEYPRGIPVLPMFFGVFEVPFFTDKGYWKDWNGNVALFGGTVVNSAEPVHMSAGCCRDVGEMPGAKPPPPPPEANTVETYLGYRGEEQVFYLMEPNGGQSLSPIRRDYEANRRVGDGLKNVIVKKDTTGRLFTPHFLSWLLPSNQMPVAENEADGFVPGREGAMLQRPGGRVDKEAYHYWFNPSRYEGSVYSSPAYILEPRNGVYGWLPNAIFTQPMSLVTGDTLEAAGECPPCRCAYKPSKYDLSLEIFELSREGCVVLTSIPVVHLYEPGVTDPSVIDLSQYSYIKTIEFSNGEKYHPHHPVNNRAVRSPLAVSYSYDPANLFLVTINNFFGGYAGDRVKLLSVRLRLGNRLFYPAEITWLAGVANHQLIINNHDMEDLICEQTEGLFDETFPVTELNTAGSGLTLRFYGPVLDDVLKADIPLLSELEYPYEDVLILPEDCASTIWGKVMYNFRLINAALSPLTFYPEDDDSINPPASAFRPVGVGIRMEDKKCPHVTLEQRNEILSRPGGAA</sequence>